<gene>
    <name evidence="1" type="ORF">MUK42_37755</name>
</gene>
<evidence type="ECO:0000313" key="1">
    <source>
        <dbReference type="EMBL" id="URE08758.1"/>
    </source>
</evidence>
<organism evidence="1 2">
    <name type="scientific">Musa troglodytarum</name>
    <name type="common">fe'i banana</name>
    <dbReference type="NCBI Taxonomy" id="320322"/>
    <lineage>
        <taxon>Eukaryota</taxon>
        <taxon>Viridiplantae</taxon>
        <taxon>Streptophyta</taxon>
        <taxon>Embryophyta</taxon>
        <taxon>Tracheophyta</taxon>
        <taxon>Spermatophyta</taxon>
        <taxon>Magnoliopsida</taxon>
        <taxon>Liliopsida</taxon>
        <taxon>Zingiberales</taxon>
        <taxon>Musaceae</taxon>
        <taxon>Musa</taxon>
    </lineage>
</organism>
<keyword evidence="2" id="KW-1185">Reference proteome</keyword>
<reference evidence="1" key="1">
    <citation type="submission" date="2022-05" db="EMBL/GenBank/DDBJ databases">
        <title>The Musa troglodytarum L. genome provides insights into the mechanism of non-climacteric behaviour and enrichment of carotenoids.</title>
        <authorList>
            <person name="Wang J."/>
        </authorList>
    </citation>
    <scope>NUCLEOTIDE SEQUENCE</scope>
    <source>
        <tissue evidence="1">Leaf</tissue>
    </source>
</reference>
<proteinExistence type="predicted"/>
<accession>A0A9E7G8V6</accession>
<name>A0A9E7G8V6_9LILI</name>
<dbReference type="OrthoDB" id="10627583at2759"/>
<evidence type="ECO:0000313" key="2">
    <source>
        <dbReference type="Proteomes" id="UP001055439"/>
    </source>
</evidence>
<dbReference type="Proteomes" id="UP001055439">
    <property type="component" value="Chromosome 6"/>
</dbReference>
<dbReference type="EMBL" id="CP097508">
    <property type="protein sequence ID" value="URE08758.1"/>
    <property type="molecule type" value="Genomic_DNA"/>
</dbReference>
<sequence length="297" mass="30991">MGVAVAPGATPLAVMRVPLSSFASTVVITSTAAFVAAYAPNPGLSPPTPDDEKVMIRPPPPRTRRFAASRQQRNVPLAFTPNIWSKLSSVVSTIDGYRASLTAAAVTSMCKSGPKGLDLGGAGHIGGDRYGPGAAGVAIASPISHVDRLRQLLRRARVADVADDNACAKGGEVGRHRRADATCAARHDRHAAFQRPQAVLHRCGACSRHISPLSLCLLCFSSQRAPRLLAAAADKGHQPSRILVYLSPVNHGSLPTATASMASTRTADSCVGAFSHDSLFLLASMGFPMSSSKIIVV</sequence>
<protein>
    <submittedName>
        <fullName evidence="1">Uncharacterized protein</fullName>
    </submittedName>
</protein>
<dbReference type="AlphaFoldDB" id="A0A9E7G8V6"/>